<dbReference type="STRING" id="260552.Mag101_00545"/>
<organism evidence="2 3">
    <name type="scientific">Microbulbifer agarilyticus</name>
    <dbReference type="NCBI Taxonomy" id="260552"/>
    <lineage>
        <taxon>Bacteria</taxon>
        <taxon>Pseudomonadati</taxon>
        <taxon>Pseudomonadota</taxon>
        <taxon>Gammaproteobacteria</taxon>
        <taxon>Cellvibrionales</taxon>
        <taxon>Microbulbiferaceae</taxon>
        <taxon>Microbulbifer</taxon>
    </lineage>
</organism>
<evidence type="ECO:0000313" key="3">
    <source>
        <dbReference type="Proteomes" id="UP000188219"/>
    </source>
</evidence>
<gene>
    <name evidence="2" type="ORF">Mag101_00545</name>
</gene>
<feature type="chain" id="PRO_5012253281" description="SGNH hydrolase-type esterase domain-containing protein" evidence="1">
    <location>
        <begin position="18"/>
        <end position="325"/>
    </location>
</feature>
<protein>
    <recommendedName>
        <fullName evidence="4">SGNH hydrolase-type esterase domain-containing protein</fullName>
    </recommendedName>
</protein>
<dbReference type="AlphaFoldDB" id="A0A1Q2M0S9"/>
<dbReference type="Proteomes" id="UP000188219">
    <property type="component" value="Chromosome"/>
</dbReference>
<evidence type="ECO:0008006" key="4">
    <source>
        <dbReference type="Google" id="ProtNLM"/>
    </source>
</evidence>
<evidence type="ECO:0000256" key="1">
    <source>
        <dbReference type="SAM" id="SignalP"/>
    </source>
</evidence>
<keyword evidence="3" id="KW-1185">Reference proteome</keyword>
<dbReference type="EMBL" id="CP019650">
    <property type="protein sequence ID" value="AQQ66304.1"/>
    <property type="molecule type" value="Genomic_DNA"/>
</dbReference>
<dbReference type="KEGG" id="maga:Mag101_00545"/>
<feature type="signal peptide" evidence="1">
    <location>
        <begin position="1"/>
        <end position="17"/>
    </location>
</feature>
<evidence type="ECO:0000313" key="2">
    <source>
        <dbReference type="EMBL" id="AQQ66304.1"/>
    </source>
</evidence>
<proteinExistence type="predicted"/>
<name>A0A1Q2M0S9_9GAMM</name>
<sequence length="325" mass="36480">MRYLFTFFAGVLLCAAAQILMIHVQEGVPTSSSKWAADLYQLKERHAKKYSTEKLLILSGSNSLFGIYTPALENAYGVPTTNFGVHAGLGLRYILDRSKRALNSGDIVYLPLEYALYQDSEIPSPQLMDFLIARDPHYFRTLPIRERILGYTSLPISRIVEGLQGGSDRYQGQSAKLYNVANVDESGNQLQQSVSPQMSNRGQLATLKAKDISDGNLTSHSQRVLSEYFAWARKHNICVIGGPPNLLDDPEYHSARFDQFFKVVLDFYASNDVPFAGHPSNYLLPIDLFFDTEYHLNAKGIKLRTELTISHLGEDPRSLCGRYDA</sequence>
<accession>A0A1Q2M0S9</accession>
<reference evidence="2" key="1">
    <citation type="submission" date="2017-02" db="EMBL/GenBank/DDBJ databases">
        <title>Genome of Microbulbifer agarilyticus GP101.</title>
        <authorList>
            <person name="Jung J."/>
            <person name="Bae S.S."/>
            <person name="Baek K."/>
        </authorList>
    </citation>
    <scope>NUCLEOTIDE SEQUENCE [LARGE SCALE GENOMIC DNA]</scope>
    <source>
        <strain evidence="2">GP101</strain>
    </source>
</reference>
<keyword evidence="1" id="KW-0732">Signal</keyword>